<keyword evidence="2" id="KW-0808">Transferase</keyword>
<keyword evidence="4" id="KW-0418">Kinase</keyword>
<evidence type="ECO:0000256" key="4">
    <source>
        <dbReference type="ARBA" id="ARBA00022777"/>
    </source>
</evidence>
<dbReference type="EMBL" id="JAPQKO010000001">
    <property type="protein sequence ID" value="KAJ5183879.1"/>
    <property type="molecule type" value="Genomic_DNA"/>
</dbReference>
<evidence type="ECO:0000256" key="3">
    <source>
        <dbReference type="ARBA" id="ARBA00022741"/>
    </source>
</evidence>
<keyword evidence="3" id="KW-0547">Nucleotide-binding</keyword>
<proteinExistence type="predicted"/>
<dbReference type="PANTHER" id="PTHR24350">
    <property type="entry name" value="SERINE/THREONINE-PROTEIN KINASE IAL-RELATED"/>
    <property type="match status" value="1"/>
</dbReference>
<dbReference type="InterPro" id="IPR011009">
    <property type="entry name" value="Kinase-like_dom_sf"/>
</dbReference>
<feature type="compositionally biased region" description="Polar residues" evidence="6">
    <location>
        <begin position="284"/>
        <end position="298"/>
    </location>
</feature>
<dbReference type="OrthoDB" id="504170at2759"/>
<dbReference type="Proteomes" id="UP001146351">
    <property type="component" value="Unassembled WGS sequence"/>
</dbReference>
<feature type="domain" description="Protein kinase" evidence="7">
    <location>
        <begin position="1"/>
        <end position="79"/>
    </location>
</feature>
<dbReference type="Pfam" id="PF00069">
    <property type="entry name" value="Pkinase"/>
    <property type="match status" value="1"/>
</dbReference>
<feature type="compositionally biased region" description="Polar residues" evidence="6">
    <location>
        <begin position="320"/>
        <end position="340"/>
    </location>
</feature>
<dbReference type="GO" id="GO:0004674">
    <property type="term" value="F:protein serine/threonine kinase activity"/>
    <property type="evidence" value="ECO:0007669"/>
    <property type="project" value="UniProtKB-KW"/>
</dbReference>
<comment type="caution">
    <text evidence="8">The sequence shown here is derived from an EMBL/GenBank/DDBJ whole genome shotgun (WGS) entry which is preliminary data.</text>
</comment>
<gene>
    <name evidence="8" type="ORF">N7492_001495</name>
</gene>
<feature type="region of interest" description="Disordered" evidence="6">
    <location>
        <begin position="252"/>
        <end position="341"/>
    </location>
</feature>
<dbReference type="InterPro" id="IPR000719">
    <property type="entry name" value="Prot_kinase_dom"/>
</dbReference>
<accession>A0A9W9M0D1</accession>
<evidence type="ECO:0000313" key="8">
    <source>
        <dbReference type="EMBL" id="KAJ5183879.1"/>
    </source>
</evidence>
<evidence type="ECO:0000256" key="1">
    <source>
        <dbReference type="ARBA" id="ARBA00022527"/>
    </source>
</evidence>
<protein>
    <recommendedName>
        <fullName evidence="7">Protein kinase domain-containing protein</fullName>
    </recommendedName>
</protein>
<dbReference type="SUPFAM" id="SSF56112">
    <property type="entry name" value="Protein kinase-like (PK-like)"/>
    <property type="match status" value="1"/>
</dbReference>
<keyword evidence="1" id="KW-0723">Serine/threonine-protein kinase</keyword>
<organism evidence="8 9">
    <name type="scientific">Penicillium capsulatum</name>
    <dbReference type="NCBI Taxonomy" id="69766"/>
    <lineage>
        <taxon>Eukaryota</taxon>
        <taxon>Fungi</taxon>
        <taxon>Dikarya</taxon>
        <taxon>Ascomycota</taxon>
        <taxon>Pezizomycotina</taxon>
        <taxon>Eurotiomycetes</taxon>
        <taxon>Eurotiomycetidae</taxon>
        <taxon>Eurotiales</taxon>
        <taxon>Aspergillaceae</taxon>
        <taxon>Penicillium</taxon>
    </lineage>
</organism>
<name>A0A9W9M0D1_9EURO</name>
<feature type="region of interest" description="Disordered" evidence="6">
    <location>
        <begin position="369"/>
        <end position="400"/>
    </location>
</feature>
<evidence type="ECO:0000256" key="5">
    <source>
        <dbReference type="ARBA" id="ARBA00022840"/>
    </source>
</evidence>
<evidence type="ECO:0000259" key="7">
    <source>
        <dbReference type="PROSITE" id="PS50011"/>
    </source>
</evidence>
<feature type="region of interest" description="Disordered" evidence="6">
    <location>
        <begin position="121"/>
        <end position="142"/>
    </location>
</feature>
<dbReference type="Gene3D" id="1.10.510.10">
    <property type="entry name" value="Transferase(Phosphotransferase) domain 1"/>
    <property type="match status" value="1"/>
</dbReference>
<reference evidence="8" key="1">
    <citation type="submission" date="2022-11" db="EMBL/GenBank/DDBJ databases">
        <authorList>
            <person name="Petersen C."/>
        </authorList>
    </citation>
    <scope>NUCLEOTIDE SEQUENCE</scope>
    <source>
        <strain evidence="8">IBT 21917</strain>
    </source>
</reference>
<evidence type="ECO:0000313" key="9">
    <source>
        <dbReference type="Proteomes" id="UP001146351"/>
    </source>
</evidence>
<keyword evidence="5" id="KW-0067">ATP-binding</keyword>
<evidence type="ECO:0000256" key="2">
    <source>
        <dbReference type="ARBA" id="ARBA00022679"/>
    </source>
</evidence>
<feature type="compositionally biased region" description="Polar residues" evidence="6">
    <location>
        <begin position="266"/>
        <end position="277"/>
    </location>
</feature>
<dbReference type="GO" id="GO:0005524">
    <property type="term" value="F:ATP binding"/>
    <property type="evidence" value="ECO:0007669"/>
    <property type="project" value="UniProtKB-KW"/>
</dbReference>
<dbReference type="InterPro" id="IPR030616">
    <property type="entry name" value="Aur-like"/>
</dbReference>
<evidence type="ECO:0000256" key="6">
    <source>
        <dbReference type="SAM" id="MobiDB-lite"/>
    </source>
</evidence>
<reference evidence="8" key="2">
    <citation type="journal article" date="2023" name="IMA Fungus">
        <title>Comparative genomic study of the Penicillium genus elucidates a diverse pangenome and 15 lateral gene transfer events.</title>
        <authorList>
            <person name="Petersen C."/>
            <person name="Sorensen T."/>
            <person name="Nielsen M.R."/>
            <person name="Sondergaard T.E."/>
            <person name="Sorensen J.L."/>
            <person name="Fitzpatrick D.A."/>
            <person name="Frisvad J.C."/>
            <person name="Nielsen K.L."/>
        </authorList>
    </citation>
    <scope>NUCLEOTIDE SEQUENCE</scope>
    <source>
        <strain evidence="8">IBT 21917</strain>
    </source>
</reference>
<dbReference type="PROSITE" id="PS50011">
    <property type="entry name" value="PROTEIN_KINASE_DOM"/>
    <property type="match status" value="1"/>
</dbReference>
<sequence length="576" mass="62947">MWSLGAVLYHILSGVPPYSGRAEDRGVAMLRNIMETETDFDVLRRAGVSEAGVDFVAQLLNRDPFSRPSEKECFQHPWIADVPDVDEYEDEDLLADPRDGLSVIGEDAEEELDASQLSLHDNGAYTHTGDAEEGSSNEALAKKPRIEYLPTDIRYPSLPQIESFQDGQVVAEQQARRLFGEVSSSALQSSHALGHAEAWNEDGIHVEDFASSGESVSDERSVHSIISLPEHPFGGIAPSLMGAENLVGRLNMNSSHPLLHPPLGSVNETPTRQTSPGQPKEPTTKSVSPDPVSSSANEVTPKAPKIPRRIDLDLPETASERSSGYGTHASHQPSVSTPNQPVGAAFDVELASTLDAQTGQAVLEQLHAAESGPSDPIVHRPDASAIPSQPSGTEFTKPPKLLGRLKSIPGSILDLNLRLENRMTSWGRGPLATIRHEDRTDTRIPAYALELTFWAPGLEVKIVEGQDWMQVPGVVALLSTKARKCIWVNDVELRRGCSPDEGPESLQYGRLYTGDIITIYRHKDEFLRLRCEFYHGDSVQTRPAQEAGFVVRQALLNKTDGANRLPARANRKETTA</sequence>
<dbReference type="AlphaFoldDB" id="A0A9W9M0D1"/>
<keyword evidence="9" id="KW-1185">Reference proteome</keyword>